<accession>A0A1I2PYV0</accession>
<dbReference type="GO" id="GO:0009231">
    <property type="term" value="P:riboflavin biosynthetic process"/>
    <property type="evidence" value="ECO:0007669"/>
    <property type="project" value="TreeGrafter"/>
</dbReference>
<protein>
    <submittedName>
        <fullName evidence="6">Creatinine amidohydrolase</fullName>
    </submittedName>
</protein>
<sequence>MDSFSSWNELTDVNLAFLPIGAIEQHGYHLPINTDGIIAEALAKQLSKRFESSFCVPLLPYSASFEHADFPGCISLRVHTLTAVVTDIVQSLKRSGISRIVIINGHGGNHLLRNIVQELNVEDPRTVWGPFPNRRHWEQAYQAAGITETISRDMHAGEGETSLIMHLMPKAVKEDKRSDCDSPDRPFLETVGMKPYTKSGTIGFPTRATAEKGRLLLQALTDQIASTIEEIGKQK</sequence>
<dbReference type="Pfam" id="PF02633">
    <property type="entry name" value="Creatininase"/>
    <property type="match status" value="1"/>
</dbReference>
<dbReference type="OrthoDB" id="9801445at2"/>
<dbReference type="AlphaFoldDB" id="A0A1I2PYV0"/>
<comment type="cofactor">
    <cofactor evidence="1">
        <name>Zn(2+)</name>
        <dbReference type="ChEBI" id="CHEBI:29105"/>
    </cofactor>
</comment>
<evidence type="ECO:0000313" key="7">
    <source>
        <dbReference type="Proteomes" id="UP000198661"/>
    </source>
</evidence>
<reference evidence="6 7" key="1">
    <citation type="submission" date="2016-10" db="EMBL/GenBank/DDBJ databases">
        <authorList>
            <person name="de Groot N.N."/>
        </authorList>
    </citation>
    <scope>NUCLEOTIDE SEQUENCE [LARGE SCALE GENOMIC DNA]</scope>
    <source>
        <strain evidence="6 7">DSM 44945</strain>
    </source>
</reference>
<dbReference type="RefSeq" id="WP_092039163.1">
    <property type="nucleotide sequence ID" value="NZ_FOOK01000021.1"/>
</dbReference>
<keyword evidence="4" id="KW-0862">Zinc</keyword>
<evidence type="ECO:0000256" key="4">
    <source>
        <dbReference type="ARBA" id="ARBA00022833"/>
    </source>
</evidence>
<evidence type="ECO:0000256" key="1">
    <source>
        <dbReference type="ARBA" id="ARBA00001947"/>
    </source>
</evidence>
<evidence type="ECO:0000313" key="6">
    <source>
        <dbReference type="EMBL" id="SFG21312.1"/>
    </source>
</evidence>
<keyword evidence="7" id="KW-1185">Reference proteome</keyword>
<dbReference type="InterPro" id="IPR024087">
    <property type="entry name" value="Creatininase-like_sf"/>
</dbReference>
<organism evidence="6 7">
    <name type="scientific">Planifilum fulgidum</name>
    <dbReference type="NCBI Taxonomy" id="201973"/>
    <lineage>
        <taxon>Bacteria</taxon>
        <taxon>Bacillati</taxon>
        <taxon>Bacillota</taxon>
        <taxon>Bacilli</taxon>
        <taxon>Bacillales</taxon>
        <taxon>Thermoactinomycetaceae</taxon>
        <taxon>Planifilum</taxon>
    </lineage>
</organism>
<dbReference type="EMBL" id="FOOK01000021">
    <property type="protein sequence ID" value="SFG21312.1"/>
    <property type="molecule type" value="Genomic_DNA"/>
</dbReference>
<dbReference type="PANTHER" id="PTHR35005">
    <property type="entry name" value="3-DEHYDRO-SCYLLO-INOSOSE HYDROLASE"/>
    <property type="match status" value="1"/>
</dbReference>
<evidence type="ECO:0000256" key="2">
    <source>
        <dbReference type="ARBA" id="ARBA00022723"/>
    </source>
</evidence>
<gene>
    <name evidence="6" type="ORF">SAMN04488025_1212</name>
</gene>
<keyword evidence="3 6" id="KW-0378">Hydrolase</keyword>
<dbReference type="Proteomes" id="UP000198661">
    <property type="component" value="Unassembled WGS sequence"/>
</dbReference>
<evidence type="ECO:0000256" key="3">
    <source>
        <dbReference type="ARBA" id="ARBA00022801"/>
    </source>
</evidence>
<comment type="similarity">
    <text evidence="5">Belongs to the creatininase superfamily.</text>
</comment>
<name>A0A1I2PYV0_9BACL</name>
<dbReference type="GO" id="GO:0046872">
    <property type="term" value="F:metal ion binding"/>
    <property type="evidence" value="ECO:0007669"/>
    <property type="project" value="UniProtKB-KW"/>
</dbReference>
<dbReference type="STRING" id="201973.SAMN04488025_1212"/>
<proteinExistence type="inferred from homology"/>
<dbReference type="GO" id="GO:0016811">
    <property type="term" value="F:hydrolase activity, acting on carbon-nitrogen (but not peptide) bonds, in linear amides"/>
    <property type="evidence" value="ECO:0007669"/>
    <property type="project" value="TreeGrafter"/>
</dbReference>
<dbReference type="InterPro" id="IPR003785">
    <property type="entry name" value="Creatininase/forma_Hydrolase"/>
</dbReference>
<keyword evidence="2" id="KW-0479">Metal-binding</keyword>
<dbReference type="SUPFAM" id="SSF102215">
    <property type="entry name" value="Creatininase"/>
    <property type="match status" value="1"/>
</dbReference>
<dbReference type="Gene3D" id="3.40.50.10310">
    <property type="entry name" value="Creatininase"/>
    <property type="match status" value="1"/>
</dbReference>
<evidence type="ECO:0000256" key="5">
    <source>
        <dbReference type="ARBA" id="ARBA00024029"/>
    </source>
</evidence>
<dbReference type="PANTHER" id="PTHR35005:SF1">
    <property type="entry name" value="2-AMINO-5-FORMYLAMINO-6-RIBOSYLAMINOPYRIMIDIN-4(3H)-ONE 5'-MONOPHOSPHATE DEFORMYLASE"/>
    <property type="match status" value="1"/>
</dbReference>